<dbReference type="EMBL" id="BMJE01000002">
    <property type="protein sequence ID" value="GGB72137.1"/>
    <property type="molecule type" value="Genomic_DNA"/>
</dbReference>
<gene>
    <name evidence="3" type="ORF">GCM10007424_10160</name>
</gene>
<keyword evidence="3" id="KW-0378">Hydrolase</keyword>
<dbReference type="RefSeq" id="WP_188620162.1">
    <property type="nucleotide sequence ID" value="NZ_BMJE01000002.1"/>
</dbReference>
<dbReference type="InterPro" id="IPR020019">
    <property type="entry name" value="AcTrfase_PglD-like"/>
</dbReference>
<reference evidence="4" key="1">
    <citation type="journal article" date="2019" name="Int. J. Syst. Evol. Microbiol.">
        <title>The Global Catalogue of Microorganisms (GCM) 10K type strain sequencing project: providing services to taxonomists for standard genome sequencing and annotation.</title>
        <authorList>
            <consortium name="The Broad Institute Genomics Platform"/>
            <consortium name="The Broad Institute Genome Sequencing Center for Infectious Disease"/>
            <person name="Wu L."/>
            <person name="Ma J."/>
        </authorList>
    </citation>
    <scope>NUCLEOTIDE SEQUENCE [LARGE SCALE GENOMIC DNA]</scope>
    <source>
        <strain evidence="4">CGMCC 1.15461</strain>
    </source>
</reference>
<organism evidence="3 4">
    <name type="scientific">Flavobacterium suaedae</name>
    <dbReference type="NCBI Taxonomy" id="1767027"/>
    <lineage>
        <taxon>Bacteria</taxon>
        <taxon>Pseudomonadati</taxon>
        <taxon>Bacteroidota</taxon>
        <taxon>Flavobacteriia</taxon>
        <taxon>Flavobacteriales</taxon>
        <taxon>Flavobacteriaceae</taxon>
        <taxon>Flavobacterium</taxon>
    </lineage>
</organism>
<dbReference type="GO" id="GO:0016787">
    <property type="term" value="F:hydrolase activity"/>
    <property type="evidence" value="ECO:0007669"/>
    <property type="project" value="UniProtKB-KW"/>
</dbReference>
<comment type="similarity">
    <text evidence="1">Belongs to the transferase hexapeptide repeat family.</text>
</comment>
<evidence type="ECO:0000313" key="3">
    <source>
        <dbReference type="EMBL" id="GGB72137.1"/>
    </source>
</evidence>
<evidence type="ECO:0000313" key="4">
    <source>
        <dbReference type="Proteomes" id="UP000615760"/>
    </source>
</evidence>
<accession>A0ABQ1JLL3</accession>
<dbReference type="Proteomes" id="UP000615760">
    <property type="component" value="Unassembled WGS sequence"/>
</dbReference>
<sequence length="217" mass="23809">MDKFIIIGAGGHAAEIDEYLAHANILAGDEKYAVCGFLDDNAESYDAYSFSAPFLGSIKEHKIDDSCFYIMGIANLKYRKLITEDFKYKGAAFKTFIHPLAYISPSAKIGEGVVIAPYVNVGPNVVIGDYTLINSRASMGHDTVIGKYNFISPNVCFSGFTTIGDENLFGINSASIPQIKIGDRNKIAAGMVVERNIDNDTTYFHRFKEKVLAIPKP</sequence>
<dbReference type="GO" id="GO:0016740">
    <property type="term" value="F:transferase activity"/>
    <property type="evidence" value="ECO:0007669"/>
    <property type="project" value="UniProtKB-KW"/>
</dbReference>
<dbReference type="Gene3D" id="3.40.50.20">
    <property type="match status" value="1"/>
</dbReference>
<name>A0ABQ1JLL3_9FLAO</name>
<protein>
    <submittedName>
        <fullName evidence="3">Transferase</fullName>
    </submittedName>
</protein>
<keyword evidence="4" id="KW-1185">Reference proteome</keyword>
<keyword evidence="3" id="KW-0808">Transferase</keyword>
<dbReference type="Gene3D" id="2.160.10.10">
    <property type="entry name" value="Hexapeptide repeat proteins"/>
    <property type="match status" value="1"/>
</dbReference>
<dbReference type="PANTHER" id="PTHR43300:SF7">
    <property type="entry name" value="UDP-N-ACETYLBACILLOSAMINE N-ACETYLTRANSFERASE"/>
    <property type="match status" value="1"/>
</dbReference>
<proteinExistence type="inferred from homology"/>
<feature type="domain" description="PglD N-terminal" evidence="2">
    <location>
        <begin position="3"/>
        <end position="85"/>
    </location>
</feature>
<dbReference type="InterPro" id="IPR011004">
    <property type="entry name" value="Trimer_LpxA-like_sf"/>
</dbReference>
<dbReference type="InterPro" id="IPR041561">
    <property type="entry name" value="PglD_N"/>
</dbReference>
<dbReference type="InterPro" id="IPR050179">
    <property type="entry name" value="Trans_hexapeptide_repeat"/>
</dbReference>
<evidence type="ECO:0000259" key="2">
    <source>
        <dbReference type="Pfam" id="PF17836"/>
    </source>
</evidence>
<comment type="caution">
    <text evidence="3">The sequence shown here is derived from an EMBL/GenBank/DDBJ whole genome shotgun (WGS) entry which is preliminary data.</text>
</comment>
<dbReference type="SUPFAM" id="SSF51161">
    <property type="entry name" value="Trimeric LpxA-like enzymes"/>
    <property type="match status" value="1"/>
</dbReference>
<evidence type="ECO:0000256" key="1">
    <source>
        <dbReference type="ARBA" id="ARBA00007274"/>
    </source>
</evidence>
<dbReference type="CDD" id="cd03360">
    <property type="entry name" value="LbH_AT_putative"/>
    <property type="match status" value="1"/>
</dbReference>
<dbReference type="PANTHER" id="PTHR43300">
    <property type="entry name" value="ACETYLTRANSFERASE"/>
    <property type="match status" value="1"/>
</dbReference>
<dbReference type="Pfam" id="PF17836">
    <property type="entry name" value="PglD_N"/>
    <property type="match status" value="1"/>
</dbReference>